<dbReference type="RefSeq" id="WP_017840705.1">
    <property type="nucleotide sequence ID" value="NZ_CP035467.1"/>
</dbReference>
<dbReference type="InterPro" id="IPR036255">
    <property type="entry name" value="YgfB-like_sf"/>
</dbReference>
<organism evidence="2 3">
    <name type="scientific">Methylotuvimicrobium buryatense</name>
    <name type="common">Methylomicrobium buryatense</name>
    <dbReference type="NCBI Taxonomy" id="95641"/>
    <lineage>
        <taxon>Bacteria</taxon>
        <taxon>Pseudomonadati</taxon>
        <taxon>Pseudomonadota</taxon>
        <taxon>Gammaproteobacteria</taxon>
        <taxon>Methylococcales</taxon>
        <taxon>Methylococcaceae</taxon>
        <taxon>Methylotuvimicrobium</taxon>
    </lineage>
</organism>
<dbReference type="AlphaFoldDB" id="A0A4P9UKG0"/>
<dbReference type="EMBL" id="CP035467">
    <property type="protein sequence ID" value="QCW81537.1"/>
    <property type="molecule type" value="Genomic_DNA"/>
</dbReference>
<dbReference type="InterPro" id="IPR011978">
    <property type="entry name" value="YgfB-like"/>
</dbReference>
<protein>
    <submittedName>
        <fullName evidence="2">YecA family protein</fullName>
    </submittedName>
</protein>
<reference evidence="3" key="1">
    <citation type="journal article" date="2019" name="J. Bacteriol.">
        <title>A Mutagenic Screen Identifies a TonB-Dependent Receptor Required for the Lanthanide Metal Switch in the Type I Methanotroph 'Methylotuvimicrobium buryatense' 5GB1C.</title>
        <authorList>
            <person name="Groom J.D."/>
            <person name="Ford S.M."/>
            <person name="Pesesky M.W."/>
            <person name="Lidstrom M.E."/>
        </authorList>
    </citation>
    <scope>NUCLEOTIDE SEQUENCE [LARGE SCALE GENOMIC DNA]</scope>
    <source>
        <strain evidence="3">5GB1C</strain>
    </source>
</reference>
<sequence length="176" mass="19272">MIYQTIDQTLREQGAEVTAAEAHGIATGMLCVDVRASQSNWLDELFGEGSAASGGNVVLGDLFEQTRSLLTDDDYTFDLMLPDVDDDSLSEAVEAMRDWCQGFLFGIGFSQSSSNWTGDVGEIVKDIVEITKLEVLSDDEDSEESQEAFAEIQEYLRVAVQLIRNELSGSISSTTH</sequence>
<dbReference type="STRING" id="675511.GCA_000341735_02174"/>
<name>A0A4P9UKG0_METBY</name>
<evidence type="ECO:0000313" key="3">
    <source>
        <dbReference type="Proteomes" id="UP000305881"/>
    </source>
</evidence>
<dbReference type="Gene3D" id="1.20.120.740">
    <property type="entry name" value="YgfB uncharacterised protein family UPF0149, PF03695"/>
    <property type="match status" value="1"/>
</dbReference>
<gene>
    <name evidence="2" type="ORF">EQU24_04175</name>
</gene>
<dbReference type="OrthoDB" id="9783391at2"/>
<dbReference type="GO" id="GO:0005829">
    <property type="term" value="C:cytosol"/>
    <property type="evidence" value="ECO:0007669"/>
    <property type="project" value="TreeGrafter"/>
</dbReference>
<comment type="similarity">
    <text evidence="1">Belongs to the UPF0149 family.</text>
</comment>
<accession>A0A4P9UKG0</accession>
<dbReference type="PANTHER" id="PTHR37528:SF1">
    <property type="entry name" value="UPF0149 PROTEIN YGFB"/>
    <property type="match status" value="1"/>
</dbReference>
<evidence type="ECO:0000313" key="2">
    <source>
        <dbReference type="EMBL" id="QCW81537.1"/>
    </source>
</evidence>
<evidence type="ECO:0000256" key="1">
    <source>
        <dbReference type="ARBA" id="ARBA00038308"/>
    </source>
</evidence>
<dbReference type="NCBIfam" id="TIGR02292">
    <property type="entry name" value="ygfB_yecA"/>
    <property type="match status" value="1"/>
</dbReference>
<keyword evidence="3" id="KW-1185">Reference proteome</keyword>
<dbReference type="PANTHER" id="PTHR37528">
    <property type="entry name" value="UPF0149 PROTEIN YGFB"/>
    <property type="match status" value="1"/>
</dbReference>
<dbReference type="KEGG" id="mbur:EQU24_04175"/>
<dbReference type="Pfam" id="PF03695">
    <property type="entry name" value="UPF0149"/>
    <property type="match status" value="1"/>
</dbReference>
<dbReference type="SUPFAM" id="SSF101327">
    <property type="entry name" value="YgfB-like"/>
    <property type="match status" value="1"/>
</dbReference>
<proteinExistence type="inferred from homology"/>
<dbReference type="Proteomes" id="UP000305881">
    <property type="component" value="Chromosome"/>
</dbReference>